<comment type="caution">
    <text evidence="1">The sequence shown here is derived from an EMBL/GenBank/DDBJ whole genome shotgun (WGS) entry which is preliminary data.</text>
</comment>
<proteinExistence type="predicted"/>
<gene>
    <name evidence="1" type="ORF">CR155_11170</name>
</gene>
<evidence type="ECO:0000313" key="1">
    <source>
        <dbReference type="EMBL" id="PLC53979.1"/>
    </source>
</evidence>
<keyword evidence="2" id="KW-1185">Reference proteome</keyword>
<protein>
    <submittedName>
        <fullName evidence="1">Uncharacterized protein</fullName>
    </submittedName>
</protein>
<dbReference type="AlphaFoldDB" id="A0A2N4UG46"/>
<name>A0A2N4UG46_9BURK</name>
<organism evidence="1 2">
    <name type="scientific">Pollutimonas nitritireducens</name>
    <dbReference type="NCBI Taxonomy" id="2045209"/>
    <lineage>
        <taxon>Bacteria</taxon>
        <taxon>Pseudomonadati</taxon>
        <taxon>Pseudomonadota</taxon>
        <taxon>Betaproteobacteria</taxon>
        <taxon>Burkholderiales</taxon>
        <taxon>Alcaligenaceae</taxon>
        <taxon>Pollutimonas</taxon>
    </lineage>
</organism>
<evidence type="ECO:0000313" key="2">
    <source>
        <dbReference type="Proteomes" id="UP000234328"/>
    </source>
</evidence>
<sequence>MFDLSPTRLARHIPRAVKFIKNRELHLWRHEMITISNTGFGLPDEEIMTDNRILPMLAEIMRSRKIRELDANRCPLLPEIPTLAESAIRKPNSVLPC</sequence>
<reference evidence="1 2" key="1">
    <citation type="submission" date="2017-10" db="EMBL/GenBank/DDBJ databases">
        <title>Two draft genome sequences of Pusillimonas sp. strains isolated from a nitrate- and radionuclide-contaminated groundwater in Russia.</title>
        <authorList>
            <person name="Grouzdev D.S."/>
            <person name="Tourova T.P."/>
            <person name="Goeva M.A."/>
            <person name="Babich T.L."/>
            <person name="Sokolova D.S."/>
            <person name="Abdullin R."/>
            <person name="Poltaraus A.B."/>
            <person name="Toshchakov S.V."/>
            <person name="Nazina T.N."/>
        </authorList>
    </citation>
    <scope>NUCLEOTIDE SEQUENCE [LARGE SCALE GENOMIC DNA]</scope>
    <source>
        <strain evidence="1 2">JR1/69-2-13</strain>
    </source>
</reference>
<dbReference type="Proteomes" id="UP000234328">
    <property type="component" value="Unassembled WGS sequence"/>
</dbReference>
<dbReference type="EMBL" id="PDNV01000006">
    <property type="protein sequence ID" value="PLC53979.1"/>
    <property type="molecule type" value="Genomic_DNA"/>
</dbReference>
<accession>A0A2N4UG46</accession>